<dbReference type="InterPro" id="IPR001841">
    <property type="entry name" value="Znf_RING"/>
</dbReference>
<dbReference type="Gene3D" id="3.30.40.10">
    <property type="entry name" value="Zinc/RING finger domain, C3HC4 (zinc finger)"/>
    <property type="match status" value="1"/>
</dbReference>
<evidence type="ECO:0000313" key="9">
    <source>
        <dbReference type="RefSeq" id="XP_022294627.1"/>
    </source>
</evidence>
<dbReference type="GO" id="GO:0008270">
    <property type="term" value="F:zinc ion binding"/>
    <property type="evidence" value="ECO:0007669"/>
    <property type="project" value="UniProtKB-KW"/>
</dbReference>
<dbReference type="AlphaFoldDB" id="A0A8B8ATC7"/>
<dbReference type="PROSITE" id="PS50089">
    <property type="entry name" value="ZF_RING_2"/>
    <property type="match status" value="1"/>
</dbReference>
<dbReference type="RefSeq" id="XP_022294627.1">
    <property type="nucleotide sequence ID" value="XM_022438919.1"/>
</dbReference>
<evidence type="ECO:0000259" key="6">
    <source>
        <dbReference type="PROSITE" id="PS50089"/>
    </source>
</evidence>
<accession>A0A8B8ATC7</accession>
<dbReference type="Proteomes" id="UP000694844">
    <property type="component" value="Chromosome 7"/>
</dbReference>
<dbReference type="GeneID" id="111104786"/>
<dbReference type="PANTHER" id="PTHR25462:SF296">
    <property type="entry name" value="MEIOTIC P26, ISOFORM F"/>
    <property type="match status" value="1"/>
</dbReference>
<dbReference type="PROSITE" id="PS00518">
    <property type="entry name" value="ZF_RING_1"/>
    <property type="match status" value="1"/>
</dbReference>
<protein>
    <submittedName>
        <fullName evidence="8 9">Histidine-rich glycoprotein-like</fullName>
    </submittedName>
</protein>
<organism evidence="7 9">
    <name type="scientific">Crassostrea virginica</name>
    <name type="common">Eastern oyster</name>
    <dbReference type="NCBI Taxonomy" id="6565"/>
    <lineage>
        <taxon>Eukaryota</taxon>
        <taxon>Metazoa</taxon>
        <taxon>Spiralia</taxon>
        <taxon>Lophotrochozoa</taxon>
        <taxon>Mollusca</taxon>
        <taxon>Bivalvia</taxon>
        <taxon>Autobranchia</taxon>
        <taxon>Pteriomorphia</taxon>
        <taxon>Ostreida</taxon>
        <taxon>Ostreoidea</taxon>
        <taxon>Ostreidae</taxon>
        <taxon>Crassostrea</taxon>
    </lineage>
</organism>
<dbReference type="InterPro" id="IPR047153">
    <property type="entry name" value="TRIM45/56/19-like"/>
</dbReference>
<evidence type="ECO:0000256" key="1">
    <source>
        <dbReference type="ARBA" id="ARBA00022723"/>
    </source>
</evidence>
<reference evidence="8 9" key="1">
    <citation type="submission" date="2025-04" db="UniProtKB">
        <authorList>
            <consortium name="RefSeq"/>
        </authorList>
    </citation>
    <scope>IDENTIFICATION</scope>
    <source>
        <tissue evidence="8 9">Whole sample</tissue>
    </source>
</reference>
<evidence type="ECO:0000256" key="3">
    <source>
        <dbReference type="ARBA" id="ARBA00022833"/>
    </source>
</evidence>
<dbReference type="SUPFAM" id="SSF57850">
    <property type="entry name" value="RING/U-box"/>
    <property type="match status" value="1"/>
</dbReference>
<dbReference type="PANTHER" id="PTHR25462">
    <property type="entry name" value="BONUS, ISOFORM C-RELATED"/>
    <property type="match status" value="1"/>
</dbReference>
<gene>
    <name evidence="8 9" type="primary">LOC111104786</name>
</gene>
<dbReference type="InterPro" id="IPR013083">
    <property type="entry name" value="Znf_RING/FYVE/PHD"/>
</dbReference>
<feature type="compositionally biased region" description="Basic residues" evidence="5">
    <location>
        <begin position="123"/>
        <end position="139"/>
    </location>
</feature>
<dbReference type="SMART" id="SM00184">
    <property type="entry name" value="RING"/>
    <property type="match status" value="1"/>
</dbReference>
<keyword evidence="3" id="KW-0862">Zinc</keyword>
<evidence type="ECO:0000313" key="8">
    <source>
        <dbReference type="RefSeq" id="XP_022294626.1"/>
    </source>
</evidence>
<dbReference type="InterPro" id="IPR027370">
    <property type="entry name" value="Znf-RING_euk"/>
</dbReference>
<keyword evidence="7" id="KW-1185">Reference proteome</keyword>
<name>A0A8B8ATC7_CRAVI</name>
<evidence type="ECO:0000256" key="5">
    <source>
        <dbReference type="SAM" id="MobiDB-lite"/>
    </source>
</evidence>
<dbReference type="KEGG" id="cvn:111104786"/>
<evidence type="ECO:0000256" key="4">
    <source>
        <dbReference type="PROSITE-ProRule" id="PRU00175"/>
    </source>
</evidence>
<evidence type="ECO:0000256" key="2">
    <source>
        <dbReference type="ARBA" id="ARBA00022771"/>
    </source>
</evidence>
<dbReference type="Pfam" id="PF13445">
    <property type="entry name" value="zf-RING_UBOX"/>
    <property type="match status" value="1"/>
</dbReference>
<feature type="region of interest" description="Disordered" evidence="5">
    <location>
        <begin position="115"/>
        <end position="196"/>
    </location>
</feature>
<feature type="domain" description="RING-type" evidence="6">
    <location>
        <begin position="11"/>
        <end position="53"/>
    </location>
</feature>
<keyword evidence="1" id="KW-0479">Metal-binding</keyword>
<evidence type="ECO:0000313" key="7">
    <source>
        <dbReference type="Proteomes" id="UP000694844"/>
    </source>
</evidence>
<keyword evidence="2 4" id="KW-0863">Zinc-finger</keyword>
<proteinExistence type="predicted"/>
<dbReference type="InterPro" id="IPR017907">
    <property type="entry name" value="Znf_RING_CS"/>
</dbReference>
<sequence length="196" mass="22148">MSLQLDDELTCSVCLELYDCPLTLPCLHTFCSECLKELTQSSNGLTIVCPQCRVDTPIPIGGIGKFPKNFNLENIIQKVKVHKEKEGSSNTEFGDPTLVNPSKENDIGAVPPEEYFPPPPWVNHHHHHHPGGPRWRKHHPPPDGCHVSGFRPPHHDPRHRPPHGPHHHPPPWHHRGHHRPPPWHHPHGPPPPLPPP</sequence>
<feature type="compositionally biased region" description="Basic residues" evidence="5">
    <location>
        <begin position="156"/>
        <end position="187"/>
    </location>
</feature>
<dbReference type="RefSeq" id="XP_022294626.1">
    <property type="nucleotide sequence ID" value="XM_022438918.1"/>
</dbReference>
<dbReference type="OrthoDB" id="6163055at2759"/>